<name>A0A8W7PRB3_ANOCL</name>
<dbReference type="GO" id="GO:0003677">
    <property type="term" value="F:DNA binding"/>
    <property type="evidence" value="ECO:0007669"/>
    <property type="project" value="InterPro"/>
</dbReference>
<reference evidence="7" key="1">
    <citation type="submission" date="2022-08" db="UniProtKB">
        <authorList>
            <consortium name="EnsemblMetazoa"/>
        </authorList>
    </citation>
    <scope>IDENTIFICATION</scope>
</reference>
<dbReference type="SUPFAM" id="SSF51905">
    <property type="entry name" value="FAD/NAD(P)-binding domain"/>
    <property type="match status" value="1"/>
</dbReference>
<dbReference type="InterPro" id="IPR001763">
    <property type="entry name" value="Rhodanese-like_dom"/>
</dbReference>
<dbReference type="EnsemblMetazoa" id="ACOM036323-RA">
    <property type="protein sequence ID" value="ACOM036323-PA.1"/>
    <property type="gene ID" value="ACOM036323"/>
</dbReference>
<dbReference type="PANTHER" id="PTHR13847:SF287">
    <property type="entry name" value="FAD-DEPENDENT OXIDOREDUCTASE DOMAIN-CONTAINING PROTEIN 1"/>
    <property type="match status" value="1"/>
</dbReference>
<keyword evidence="2" id="KW-0233">DNA recombination</keyword>
<keyword evidence="1" id="KW-0560">Oxidoreductase</keyword>
<dbReference type="InterPro" id="IPR013762">
    <property type="entry name" value="Integrase-like_cat_sf"/>
</dbReference>
<evidence type="ECO:0000256" key="1">
    <source>
        <dbReference type="ARBA" id="ARBA00023002"/>
    </source>
</evidence>
<proteinExistence type="predicted"/>
<accession>A0A8W7PRB3</accession>
<evidence type="ECO:0000256" key="3">
    <source>
        <dbReference type="ARBA" id="ARBA00039785"/>
    </source>
</evidence>
<evidence type="ECO:0000259" key="6">
    <source>
        <dbReference type="PROSITE" id="PS51898"/>
    </source>
</evidence>
<feature type="domain" description="Rhodanese" evidence="5">
    <location>
        <begin position="643"/>
        <end position="687"/>
    </location>
</feature>
<dbReference type="AntiFam" id="ANF00007">
    <property type="entry name" value="Shadow ORF (opposite clpB)"/>
</dbReference>
<dbReference type="GO" id="GO:0015074">
    <property type="term" value="P:DNA integration"/>
    <property type="evidence" value="ECO:0007669"/>
    <property type="project" value="InterPro"/>
</dbReference>
<dbReference type="InterPro" id="IPR011010">
    <property type="entry name" value="DNA_brk_join_enz"/>
</dbReference>
<dbReference type="Gene3D" id="3.30.9.10">
    <property type="entry name" value="D-Amino Acid Oxidase, subunit A, domain 2"/>
    <property type="match status" value="1"/>
</dbReference>
<dbReference type="PANTHER" id="PTHR13847">
    <property type="entry name" value="SARCOSINE DEHYDROGENASE-RELATED"/>
    <property type="match status" value="1"/>
</dbReference>
<dbReference type="Gene3D" id="1.10.443.10">
    <property type="entry name" value="Intergrase catalytic core"/>
    <property type="match status" value="1"/>
</dbReference>
<dbReference type="Pfam" id="PF00589">
    <property type="entry name" value="Phage_integrase"/>
    <property type="match status" value="1"/>
</dbReference>
<dbReference type="Proteomes" id="UP000075882">
    <property type="component" value="Unassembled WGS sequence"/>
</dbReference>
<sequence length="846" mass="92012">MTRQMAWHLIAGYARQQGLPPIGPHMLRHAFATHLVNHGADLRVVQLLLGHSDISTTQIYTHVARERLKQLHAQHHPRATFGQEGTQCVGKVDFHLLVAELVFQLHQELVHHLHDDLLIQRLEGDRGIQPVTELRAEQALDIGHFVTGFLGLGKAQRRFGHGFGAGIGGHDDHHVAEVRLAPVVVGQGAMVHHLQQHVVNVRMCLLDFIQQQDCVRMLVDGLGHLAALFEADIARRCADQTADGMALHVFRHVEADQLHAQYIGKLLGHLGLADPGRAGEQEGSDRLSHLRQLAQYHRAVVVEEHPPLQVIAHGAGQRLAFHVAAGGLQVFRGAGVVYPVYHLLDDGAFVQIVGNVMGGGTDQLYPALVGLPVGSCTLEAGQEGVVDVDGAARQAGAGGAGQHLHVTGQDDQFRAGFFYQRQQGGFLLGLVGRVQWQVVEGQAVGFGNRCQVAVVGDNGGDCHLQVAHFLPVQQVVQAVVQLGYHDHHSRPFAAVVQLPAQILIVLAHFRHARRQPRLVEAFRLRVEYAAHEKALAAGVVEYRQLIDITALCLQQGGEAGHLAGGAVADMRCGVGCGQVLVLLSQTGRGLGRENVPCPNTSTPLEPPMANRYSLWSLIKNGLKHHESWQPAWKSPQPKKNYDVIIVGGGGHGLATAYYLAKEHGIKNVAVLEKGYLGGGNTARNTTIIRSNYLWDEAAHLYEHGLKLWEGLSQDLNFNVMFSQRGVMNVGHTLQDMRDIERRANANLLNGVDAVVMTPQEIKDMVPLIDISHRTRYPIMGASFQPRGGVARHDAVAWGFARGASELGVDIIEQCEVTGLIIEGGRIKGVNTSRGDIMADRVGCVAA</sequence>
<dbReference type="PROSITE" id="PS50206">
    <property type="entry name" value="RHODANESE_3"/>
    <property type="match status" value="1"/>
</dbReference>
<dbReference type="GO" id="GO:0005737">
    <property type="term" value="C:cytoplasm"/>
    <property type="evidence" value="ECO:0007669"/>
    <property type="project" value="TreeGrafter"/>
</dbReference>
<evidence type="ECO:0000259" key="5">
    <source>
        <dbReference type="PROSITE" id="PS50206"/>
    </source>
</evidence>
<dbReference type="Pfam" id="PF01266">
    <property type="entry name" value="DAO"/>
    <property type="match status" value="1"/>
</dbReference>
<evidence type="ECO:0000313" key="7">
    <source>
        <dbReference type="EnsemblMetazoa" id="ACOM036323-PA.1"/>
    </source>
</evidence>
<dbReference type="AlphaFoldDB" id="A0A8W7PRB3"/>
<comment type="function">
    <text evidence="4">Required for the assembly of the mitochondrial membrane respiratory chain NADH dehydrogenase (Complex I). Involved in mid-late stages of complex I assembly.</text>
</comment>
<dbReference type="InterPro" id="IPR036188">
    <property type="entry name" value="FAD/NAD-bd_sf"/>
</dbReference>
<organism evidence="7">
    <name type="scientific">Anopheles coluzzii</name>
    <name type="common">African malaria mosquito</name>
    <dbReference type="NCBI Taxonomy" id="1518534"/>
    <lineage>
        <taxon>Eukaryota</taxon>
        <taxon>Metazoa</taxon>
        <taxon>Ecdysozoa</taxon>
        <taxon>Arthropoda</taxon>
        <taxon>Hexapoda</taxon>
        <taxon>Insecta</taxon>
        <taxon>Pterygota</taxon>
        <taxon>Neoptera</taxon>
        <taxon>Endopterygota</taxon>
        <taxon>Diptera</taxon>
        <taxon>Nematocera</taxon>
        <taxon>Culicoidea</taxon>
        <taxon>Culicidae</taxon>
        <taxon>Anophelinae</taxon>
        <taxon>Anopheles</taxon>
    </lineage>
</organism>
<dbReference type="GO" id="GO:0006310">
    <property type="term" value="P:DNA recombination"/>
    <property type="evidence" value="ECO:0007669"/>
    <property type="project" value="UniProtKB-KW"/>
</dbReference>
<dbReference type="PROSITE" id="PS51898">
    <property type="entry name" value="TYR_RECOMBINASE"/>
    <property type="match status" value="1"/>
</dbReference>
<dbReference type="Gene3D" id="3.50.50.60">
    <property type="entry name" value="FAD/NAD(P)-binding domain"/>
    <property type="match status" value="1"/>
</dbReference>
<dbReference type="GO" id="GO:0016491">
    <property type="term" value="F:oxidoreductase activity"/>
    <property type="evidence" value="ECO:0007669"/>
    <property type="project" value="UniProtKB-KW"/>
</dbReference>
<protein>
    <recommendedName>
        <fullName evidence="3">FAD-dependent oxidoreductase domain-containing protein 1</fullName>
    </recommendedName>
</protein>
<feature type="domain" description="Tyr recombinase" evidence="6">
    <location>
        <begin position="1"/>
        <end position="73"/>
    </location>
</feature>
<dbReference type="InterPro" id="IPR002104">
    <property type="entry name" value="Integrase_catalytic"/>
</dbReference>
<dbReference type="InterPro" id="IPR006076">
    <property type="entry name" value="FAD-dep_OxRdtase"/>
</dbReference>
<evidence type="ECO:0000256" key="4">
    <source>
        <dbReference type="ARBA" id="ARBA00046185"/>
    </source>
</evidence>
<evidence type="ECO:0000256" key="2">
    <source>
        <dbReference type="ARBA" id="ARBA00023172"/>
    </source>
</evidence>
<dbReference type="SUPFAM" id="SSF56349">
    <property type="entry name" value="DNA breaking-rejoining enzymes"/>
    <property type="match status" value="1"/>
</dbReference>